<evidence type="ECO:0008006" key="3">
    <source>
        <dbReference type="Google" id="ProtNLM"/>
    </source>
</evidence>
<gene>
    <name evidence="1" type="ORF">Plec18167_001800</name>
</gene>
<dbReference type="Gene3D" id="3.10.450.50">
    <property type="match status" value="1"/>
</dbReference>
<sequence>MWKQQQTTPSKRLETAKKFIGIFATLDTHLADSLLAEDFVHQFAPASLGMRPPLGKQVFLEHIDGLREIMAGFPVTVKEHVESESSNQVTVWARSQTIFRDDVKDDGVSEKEWAYEGEYMFLLFMDETGEKITRVVEFLDSKATDEKLRPLIRRARENSQKRSSSERK</sequence>
<organism evidence="1 2">
    <name type="scientific">Paecilomyces lecythidis</name>
    <dbReference type="NCBI Taxonomy" id="3004212"/>
    <lineage>
        <taxon>Eukaryota</taxon>
        <taxon>Fungi</taxon>
        <taxon>Dikarya</taxon>
        <taxon>Ascomycota</taxon>
        <taxon>Pezizomycotina</taxon>
        <taxon>Eurotiomycetes</taxon>
        <taxon>Eurotiomycetidae</taxon>
        <taxon>Eurotiales</taxon>
        <taxon>Thermoascaceae</taxon>
        <taxon>Paecilomyces</taxon>
    </lineage>
</organism>
<dbReference type="InterPro" id="IPR032710">
    <property type="entry name" value="NTF2-like_dom_sf"/>
</dbReference>
<accession>A0ABR3YA07</accession>
<name>A0ABR3YA07_9EURO</name>
<proteinExistence type="predicted"/>
<protein>
    <recommendedName>
        <fullName evidence="3">SnoaL-like domain-containing protein</fullName>
    </recommendedName>
</protein>
<evidence type="ECO:0000313" key="1">
    <source>
        <dbReference type="EMBL" id="KAL1885143.1"/>
    </source>
</evidence>
<dbReference type="SUPFAM" id="SSF54427">
    <property type="entry name" value="NTF2-like"/>
    <property type="match status" value="1"/>
</dbReference>
<reference evidence="1 2" key="1">
    <citation type="journal article" date="2024" name="IMA Fungus">
        <title>IMA Genome - F19 : A genome assembly and annotation guide to empower mycologists, including annotated draft genome sequences of Ceratocystis pirilliformis, Diaporthe australafricana, Fusarium ophioides, Paecilomyces lecythidis, and Sporothrix stenoceras.</title>
        <authorList>
            <person name="Aylward J."/>
            <person name="Wilson A.M."/>
            <person name="Visagie C.M."/>
            <person name="Spraker J."/>
            <person name="Barnes I."/>
            <person name="Buitendag C."/>
            <person name="Ceriani C."/>
            <person name="Del Mar Angel L."/>
            <person name="du Plessis D."/>
            <person name="Fuchs T."/>
            <person name="Gasser K."/>
            <person name="Kramer D."/>
            <person name="Li W."/>
            <person name="Munsamy K."/>
            <person name="Piso A."/>
            <person name="Price J.L."/>
            <person name="Sonnekus B."/>
            <person name="Thomas C."/>
            <person name="van der Nest A."/>
            <person name="van Dijk A."/>
            <person name="van Heerden A."/>
            <person name="van Vuuren N."/>
            <person name="Yilmaz N."/>
            <person name="Duong T.A."/>
            <person name="van der Merwe N.A."/>
            <person name="Wingfield M.J."/>
            <person name="Wingfield B.D."/>
        </authorList>
    </citation>
    <scope>NUCLEOTIDE SEQUENCE [LARGE SCALE GENOMIC DNA]</scope>
    <source>
        <strain evidence="1 2">CMW 18167</strain>
    </source>
</reference>
<comment type="caution">
    <text evidence="1">The sequence shown here is derived from an EMBL/GenBank/DDBJ whole genome shotgun (WGS) entry which is preliminary data.</text>
</comment>
<keyword evidence="2" id="KW-1185">Reference proteome</keyword>
<dbReference type="Proteomes" id="UP001583193">
    <property type="component" value="Unassembled WGS sequence"/>
</dbReference>
<evidence type="ECO:0000313" key="2">
    <source>
        <dbReference type="Proteomes" id="UP001583193"/>
    </source>
</evidence>
<dbReference type="EMBL" id="JAVDPF010000003">
    <property type="protein sequence ID" value="KAL1885143.1"/>
    <property type="molecule type" value="Genomic_DNA"/>
</dbReference>